<dbReference type="Proteomes" id="UP000885738">
    <property type="component" value="Unassembled WGS sequence"/>
</dbReference>
<dbReference type="InterPro" id="IPR023366">
    <property type="entry name" value="ATP_synth_asu-like_sf"/>
</dbReference>
<dbReference type="Gene3D" id="2.40.30.20">
    <property type="match status" value="2"/>
</dbReference>
<keyword evidence="9" id="KW-0677">Repeat</keyword>
<accession>A0A7C1ZFJ7</accession>
<evidence type="ECO:0000256" key="5">
    <source>
        <dbReference type="ARBA" id="ARBA00012827"/>
    </source>
</evidence>
<comment type="caution">
    <text evidence="13">The sequence shown here is derived from an EMBL/GenBank/DDBJ whole genome shotgun (WGS) entry which is preliminary data.</text>
</comment>
<dbReference type="Pfam" id="PF00677">
    <property type="entry name" value="Lum_binding"/>
    <property type="match status" value="2"/>
</dbReference>
<dbReference type="SUPFAM" id="SSF63380">
    <property type="entry name" value="Riboflavin synthase domain-like"/>
    <property type="match status" value="2"/>
</dbReference>
<evidence type="ECO:0000256" key="9">
    <source>
        <dbReference type="ARBA" id="ARBA00022737"/>
    </source>
</evidence>
<evidence type="ECO:0000259" key="12">
    <source>
        <dbReference type="PROSITE" id="PS51177"/>
    </source>
</evidence>
<dbReference type="InterPro" id="IPR026017">
    <property type="entry name" value="Lumazine-bd_dom"/>
</dbReference>
<dbReference type="GO" id="GO:0009231">
    <property type="term" value="P:riboflavin biosynthetic process"/>
    <property type="evidence" value="ECO:0007669"/>
    <property type="project" value="UniProtKB-KW"/>
</dbReference>
<evidence type="ECO:0000256" key="7">
    <source>
        <dbReference type="ARBA" id="ARBA00022619"/>
    </source>
</evidence>
<dbReference type="EC" id="2.5.1.9" evidence="5 10"/>
<dbReference type="NCBIfam" id="TIGR00187">
    <property type="entry name" value="ribE"/>
    <property type="match status" value="1"/>
</dbReference>
<reference evidence="13" key="1">
    <citation type="journal article" date="2020" name="mSystems">
        <title>Genome- and Community-Level Interaction Insights into Carbon Utilization and Element Cycling Functions of Hydrothermarchaeota in Hydrothermal Sediment.</title>
        <authorList>
            <person name="Zhou Z."/>
            <person name="Liu Y."/>
            <person name="Xu W."/>
            <person name="Pan J."/>
            <person name="Luo Z.H."/>
            <person name="Li M."/>
        </authorList>
    </citation>
    <scope>NUCLEOTIDE SEQUENCE [LARGE SCALE GENOMIC DNA]</scope>
    <source>
        <strain evidence="13">HyVt-389</strain>
    </source>
</reference>
<organism evidence="13">
    <name type="scientific">Desulfofervidus auxilii</name>
    <dbReference type="NCBI Taxonomy" id="1621989"/>
    <lineage>
        <taxon>Bacteria</taxon>
        <taxon>Pseudomonadati</taxon>
        <taxon>Thermodesulfobacteriota</taxon>
        <taxon>Candidatus Desulfofervidia</taxon>
        <taxon>Candidatus Desulfofervidales</taxon>
        <taxon>Candidatus Desulfofervidaceae</taxon>
        <taxon>Candidatus Desulfofervidus</taxon>
    </lineage>
</organism>
<name>A0A7C1ZFJ7_DESA2</name>
<dbReference type="GO" id="GO:0004746">
    <property type="term" value="F:riboflavin synthase activity"/>
    <property type="evidence" value="ECO:0007669"/>
    <property type="project" value="UniProtKB-UniRule"/>
</dbReference>
<dbReference type="PANTHER" id="PTHR21098">
    <property type="entry name" value="RIBOFLAVIN SYNTHASE ALPHA CHAIN"/>
    <property type="match status" value="1"/>
</dbReference>
<dbReference type="InterPro" id="IPR017938">
    <property type="entry name" value="Riboflavin_synthase-like_b-brl"/>
</dbReference>
<protein>
    <recommendedName>
        <fullName evidence="6 10">Riboflavin synthase</fullName>
        <ecNumber evidence="5 10">2.5.1.9</ecNumber>
    </recommendedName>
</protein>
<keyword evidence="7" id="KW-0686">Riboflavin biosynthesis</keyword>
<feature type="domain" description="Lumazine-binding" evidence="12">
    <location>
        <begin position="97"/>
        <end position="193"/>
    </location>
</feature>
<evidence type="ECO:0000256" key="10">
    <source>
        <dbReference type="NCBIfam" id="TIGR00187"/>
    </source>
</evidence>
<dbReference type="AlphaFoldDB" id="A0A7C1ZFJ7"/>
<evidence type="ECO:0000256" key="2">
    <source>
        <dbReference type="ARBA" id="ARBA00002803"/>
    </source>
</evidence>
<evidence type="ECO:0000256" key="8">
    <source>
        <dbReference type="ARBA" id="ARBA00022679"/>
    </source>
</evidence>
<dbReference type="FunFam" id="2.40.30.20:FF:000004">
    <property type="entry name" value="Riboflavin synthase, alpha subunit"/>
    <property type="match status" value="1"/>
</dbReference>
<feature type="repeat" description="Lumazine-binding" evidence="11">
    <location>
        <begin position="1"/>
        <end position="96"/>
    </location>
</feature>
<comment type="subunit">
    <text evidence="4">Homotrimer.</text>
</comment>
<dbReference type="NCBIfam" id="NF009566">
    <property type="entry name" value="PRK13020.1"/>
    <property type="match status" value="1"/>
</dbReference>
<proteinExistence type="predicted"/>
<dbReference type="FunFam" id="2.40.30.20:FF:000003">
    <property type="entry name" value="Riboflavin synthase, alpha subunit"/>
    <property type="match status" value="1"/>
</dbReference>
<evidence type="ECO:0000256" key="1">
    <source>
        <dbReference type="ARBA" id="ARBA00000968"/>
    </source>
</evidence>
<dbReference type="PIRSF" id="PIRSF000498">
    <property type="entry name" value="Riboflavin_syn_A"/>
    <property type="match status" value="1"/>
</dbReference>
<dbReference type="PANTHER" id="PTHR21098:SF12">
    <property type="entry name" value="RIBOFLAVIN SYNTHASE"/>
    <property type="match status" value="1"/>
</dbReference>
<evidence type="ECO:0000313" key="13">
    <source>
        <dbReference type="EMBL" id="HEC68590.1"/>
    </source>
</evidence>
<feature type="domain" description="Lumazine-binding" evidence="12">
    <location>
        <begin position="1"/>
        <end position="96"/>
    </location>
</feature>
<feature type="repeat" description="Lumazine-binding" evidence="11">
    <location>
        <begin position="97"/>
        <end position="193"/>
    </location>
</feature>
<dbReference type="PROSITE" id="PS51177">
    <property type="entry name" value="LUMAZINE_BIND"/>
    <property type="match status" value="2"/>
</dbReference>
<comment type="catalytic activity">
    <reaction evidence="1">
        <text>2 6,7-dimethyl-8-(1-D-ribityl)lumazine + H(+) = 5-amino-6-(D-ribitylamino)uracil + riboflavin</text>
        <dbReference type="Rhea" id="RHEA:20772"/>
        <dbReference type="ChEBI" id="CHEBI:15378"/>
        <dbReference type="ChEBI" id="CHEBI:15934"/>
        <dbReference type="ChEBI" id="CHEBI:57986"/>
        <dbReference type="ChEBI" id="CHEBI:58201"/>
        <dbReference type="EC" id="2.5.1.9"/>
    </reaction>
</comment>
<comment type="function">
    <text evidence="2">Catalyzes the dismutation of two molecules of 6,7-dimethyl-8-ribityllumazine, resulting in the formation of riboflavin and 5-amino-6-(D-ribitylamino)uracil.</text>
</comment>
<evidence type="ECO:0000256" key="6">
    <source>
        <dbReference type="ARBA" id="ARBA00013950"/>
    </source>
</evidence>
<evidence type="ECO:0000256" key="4">
    <source>
        <dbReference type="ARBA" id="ARBA00011233"/>
    </source>
</evidence>
<evidence type="ECO:0000256" key="11">
    <source>
        <dbReference type="PROSITE-ProRule" id="PRU00524"/>
    </source>
</evidence>
<comment type="pathway">
    <text evidence="3">Cofactor biosynthesis; riboflavin biosynthesis; riboflavin from 2-hydroxy-3-oxobutyl phosphate and 5-amino-6-(D-ribitylamino)uracil: step 2/2.</text>
</comment>
<dbReference type="NCBIfam" id="NF006767">
    <property type="entry name" value="PRK09289.1"/>
    <property type="match status" value="1"/>
</dbReference>
<evidence type="ECO:0000256" key="3">
    <source>
        <dbReference type="ARBA" id="ARBA00004887"/>
    </source>
</evidence>
<sequence>MFTGLVEGKGMVVGIERKDQGANLQIKPLFSLNNLKIGESIAIDGACLTVTKLHKETFEVELSPETLLRTTFRYFQVGTEVNLEQALQLGDRLGGHLVTGHVDTMGVIKDKKEWGSHTVFSFGIPGEWMRYIVEKGSVAIDGVSLTVNRCLSDGFEVNIIPHTARITTLGKKEIGDKVNIETDLIGKYVFKFLTPWLKTGLTEDFLKEHGFW</sequence>
<keyword evidence="8 13" id="KW-0808">Transferase</keyword>
<dbReference type="EMBL" id="DRIH01000263">
    <property type="protein sequence ID" value="HEC68590.1"/>
    <property type="molecule type" value="Genomic_DNA"/>
</dbReference>
<dbReference type="CDD" id="cd00402">
    <property type="entry name" value="Riboflavin_synthase_like"/>
    <property type="match status" value="1"/>
</dbReference>
<dbReference type="InterPro" id="IPR001783">
    <property type="entry name" value="Lumazine-bd"/>
</dbReference>
<gene>
    <name evidence="13" type="ORF">ENI35_07290</name>
</gene>